<protein>
    <submittedName>
        <fullName evidence="1">Uncharacterized protein</fullName>
    </submittedName>
</protein>
<proteinExistence type="predicted"/>
<organism evidence="1">
    <name type="scientific">marine sediment metagenome</name>
    <dbReference type="NCBI Taxonomy" id="412755"/>
    <lineage>
        <taxon>unclassified sequences</taxon>
        <taxon>metagenomes</taxon>
        <taxon>ecological metagenomes</taxon>
    </lineage>
</organism>
<reference evidence="1" key="1">
    <citation type="journal article" date="2015" name="Nature">
        <title>Complex archaea that bridge the gap between prokaryotes and eukaryotes.</title>
        <authorList>
            <person name="Spang A."/>
            <person name="Saw J.H."/>
            <person name="Jorgensen S.L."/>
            <person name="Zaremba-Niedzwiedzka K."/>
            <person name="Martijn J."/>
            <person name="Lind A.E."/>
            <person name="van Eijk R."/>
            <person name="Schleper C."/>
            <person name="Guy L."/>
            <person name="Ettema T.J."/>
        </authorList>
    </citation>
    <scope>NUCLEOTIDE SEQUENCE</scope>
</reference>
<name>A0A0F9BYD1_9ZZZZ</name>
<evidence type="ECO:0000313" key="1">
    <source>
        <dbReference type="EMBL" id="KKL26894.1"/>
    </source>
</evidence>
<gene>
    <name evidence="1" type="ORF">LCGC14_2390680</name>
</gene>
<comment type="caution">
    <text evidence="1">The sequence shown here is derived from an EMBL/GenBank/DDBJ whole genome shotgun (WGS) entry which is preliminary data.</text>
</comment>
<dbReference type="EMBL" id="LAZR01035672">
    <property type="protein sequence ID" value="KKL26894.1"/>
    <property type="molecule type" value="Genomic_DNA"/>
</dbReference>
<accession>A0A0F9BYD1</accession>
<dbReference type="AlphaFoldDB" id="A0A0F9BYD1"/>
<sequence length="90" mass="9997">MIKPKVIKKRGLNVSVAARVQVNEKTGKLSLIVTATIGETVAEGTLNPQFNPDKEYTQAQFQIDLDKFRERLAAEAAHAEKIRTFSGKLK</sequence>